<dbReference type="WBParaSite" id="PDA_v2.g14147.t1">
    <property type="protein sequence ID" value="PDA_v2.g14147.t1"/>
    <property type="gene ID" value="PDA_v2.g14147"/>
</dbReference>
<dbReference type="Gene3D" id="3.40.50.1820">
    <property type="entry name" value="alpha/beta hydrolase"/>
    <property type="match status" value="1"/>
</dbReference>
<dbReference type="GO" id="GO:0008239">
    <property type="term" value="F:dipeptidyl-peptidase activity"/>
    <property type="evidence" value="ECO:0007669"/>
    <property type="project" value="TreeGrafter"/>
</dbReference>
<evidence type="ECO:0000256" key="3">
    <source>
        <dbReference type="ARBA" id="ARBA00022729"/>
    </source>
</evidence>
<dbReference type="SUPFAM" id="SSF53474">
    <property type="entry name" value="alpha/beta-Hydrolases"/>
    <property type="match status" value="1"/>
</dbReference>
<dbReference type="PANTHER" id="PTHR11010:SF117">
    <property type="entry name" value="SERINE PROTEASE 16"/>
    <property type="match status" value="1"/>
</dbReference>
<keyword evidence="5" id="KW-0325">Glycoprotein</keyword>
<keyword evidence="2" id="KW-0645">Protease</keyword>
<dbReference type="InterPro" id="IPR008758">
    <property type="entry name" value="Peptidase_S28"/>
</dbReference>
<dbReference type="Gene3D" id="1.20.120.980">
    <property type="entry name" value="Serine carboxypeptidase S28, SKS domain"/>
    <property type="match status" value="1"/>
</dbReference>
<dbReference type="AlphaFoldDB" id="A0A914P9F8"/>
<comment type="similarity">
    <text evidence="1">Belongs to the peptidase S28 family.</text>
</comment>
<evidence type="ECO:0000256" key="5">
    <source>
        <dbReference type="ARBA" id="ARBA00023180"/>
    </source>
</evidence>
<accession>A0A914P9F8</accession>
<feature type="signal peptide" evidence="6">
    <location>
        <begin position="1"/>
        <end position="18"/>
    </location>
</feature>
<evidence type="ECO:0000256" key="6">
    <source>
        <dbReference type="SAM" id="SignalP"/>
    </source>
</evidence>
<protein>
    <submittedName>
        <fullName evidence="8">Serine protease K12H4.7</fullName>
    </submittedName>
</protein>
<keyword evidence="4" id="KW-0378">Hydrolase</keyword>
<dbReference type="InterPro" id="IPR029058">
    <property type="entry name" value="AB_hydrolase_fold"/>
</dbReference>
<feature type="chain" id="PRO_5036722129" evidence="6">
    <location>
        <begin position="19"/>
        <end position="254"/>
    </location>
</feature>
<proteinExistence type="inferred from homology"/>
<evidence type="ECO:0000313" key="7">
    <source>
        <dbReference type="Proteomes" id="UP000887578"/>
    </source>
</evidence>
<dbReference type="Proteomes" id="UP000887578">
    <property type="component" value="Unplaced"/>
</dbReference>
<evidence type="ECO:0000313" key="8">
    <source>
        <dbReference type="WBParaSite" id="PDA_v2.g14147.t1"/>
    </source>
</evidence>
<dbReference type="PANTHER" id="PTHR11010">
    <property type="entry name" value="PROTEASE S28 PRO-X CARBOXYPEPTIDASE-RELATED"/>
    <property type="match status" value="1"/>
</dbReference>
<dbReference type="Pfam" id="PF05577">
    <property type="entry name" value="Peptidase_S28"/>
    <property type="match status" value="1"/>
</dbReference>
<name>A0A914P9F8_9BILA</name>
<keyword evidence="7" id="KW-1185">Reference proteome</keyword>
<dbReference type="InterPro" id="IPR042269">
    <property type="entry name" value="Ser_carbopepase_S28_SKS"/>
</dbReference>
<evidence type="ECO:0000256" key="2">
    <source>
        <dbReference type="ARBA" id="ARBA00022670"/>
    </source>
</evidence>
<organism evidence="7 8">
    <name type="scientific">Panagrolaimus davidi</name>
    <dbReference type="NCBI Taxonomy" id="227884"/>
    <lineage>
        <taxon>Eukaryota</taxon>
        <taxon>Metazoa</taxon>
        <taxon>Ecdysozoa</taxon>
        <taxon>Nematoda</taxon>
        <taxon>Chromadorea</taxon>
        <taxon>Rhabditida</taxon>
        <taxon>Tylenchina</taxon>
        <taxon>Panagrolaimomorpha</taxon>
        <taxon>Panagrolaimoidea</taxon>
        <taxon>Panagrolaimidae</taxon>
        <taxon>Panagrolaimus</taxon>
    </lineage>
</organism>
<keyword evidence="3 6" id="KW-0732">Signal</keyword>
<dbReference type="GO" id="GO:0006508">
    <property type="term" value="P:proteolysis"/>
    <property type="evidence" value="ECO:0007669"/>
    <property type="project" value="UniProtKB-KW"/>
</dbReference>
<sequence>MLLLKVFLIITLICFVKGFQPPWMFMGRPLTGFRQDGIIDSINATEYKSFNQSLDHFSKNGTKWEQRYWKNDEFAKDDKELHFLILGGEYEASSFDIFYEKYPHVKYAKECNATLWLLEHRFYGKSQPLKNLETKNLKYLKSRQALADIAYFIKSQNDALNLINPKWIIFGGGYSGTLGIWFKEIYPDLSVGVVASSAPVNLRLDFYEYMQHIEYLINSYDSECAKNVKDVFKDFTYYLRMGDKSTEIVGNTLK</sequence>
<evidence type="ECO:0000256" key="4">
    <source>
        <dbReference type="ARBA" id="ARBA00022801"/>
    </source>
</evidence>
<dbReference type="GO" id="GO:0070008">
    <property type="term" value="F:serine-type exopeptidase activity"/>
    <property type="evidence" value="ECO:0007669"/>
    <property type="project" value="InterPro"/>
</dbReference>
<evidence type="ECO:0000256" key="1">
    <source>
        <dbReference type="ARBA" id="ARBA00011079"/>
    </source>
</evidence>
<reference evidence="8" key="1">
    <citation type="submission" date="2022-11" db="UniProtKB">
        <authorList>
            <consortium name="WormBaseParasite"/>
        </authorList>
    </citation>
    <scope>IDENTIFICATION</scope>
</reference>